<keyword evidence="1" id="KW-0378">Hydrolase</keyword>
<dbReference type="EMBL" id="BAABDD010000005">
    <property type="protein sequence ID" value="GAA3735606.1"/>
    <property type="molecule type" value="Genomic_DNA"/>
</dbReference>
<dbReference type="SFLD" id="SFLDG01129">
    <property type="entry name" value="C1.5:_HAD__Beta-PGM__Phosphata"/>
    <property type="match status" value="1"/>
</dbReference>
<evidence type="ECO:0000313" key="2">
    <source>
        <dbReference type="Proteomes" id="UP001500908"/>
    </source>
</evidence>
<dbReference type="PANTHER" id="PTHR43434">
    <property type="entry name" value="PHOSPHOGLYCOLATE PHOSPHATASE"/>
    <property type="match status" value="1"/>
</dbReference>
<proteinExistence type="predicted"/>
<gene>
    <name evidence="1" type="ORF">GCM10022402_14740</name>
</gene>
<dbReference type="PANTHER" id="PTHR43434:SF1">
    <property type="entry name" value="PHOSPHOGLYCOLATE PHOSPHATASE"/>
    <property type="match status" value="1"/>
</dbReference>
<dbReference type="InterPro" id="IPR023214">
    <property type="entry name" value="HAD_sf"/>
</dbReference>
<dbReference type="InterPro" id="IPR050155">
    <property type="entry name" value="HAD-like_hydrolase_sf"/>
</dbReference>
<organism evidence="1 2">
    <name type="scientific">Salinactinospora qingdaonensis</name>
    <dbReference type="NCBI Taxonomy" id="702744"/>
    <lineage>
        <taxon>Bacteria</taxon>
        <taxon>Bacillati</taxon>
        <taxon>Actinomycetota</taxon>
        <taxon>Actinomycetes</taxon>
        <taxon>Streptosporangiales</taxon>
        <taxon>Nocardiopsidaceae</taxon>
        <taxon>Salinactinospora</taxon>
    </lineage>
</organism>
<dbReference type="Proteomes" id="UP001500908">
    <property type="component" value="Unassembled WGS sequence"/>
</dbReference>
<dbReference type="Pfam" id="PF13419">
    <property type="entry name" value="HAD_2"/>
    <property type="match status" value="1"/>
</dbReference>
<comment type="caution">
    <text evidence="1">The sequence shown here is derived from an EMBL/GenBank/DDBJ whole genome shotgun (WGS) entry which is preliminary data.</text>
</comment>
<dbReference type="GO" id="GO:0016787">
    <property type="term" value="F:hydrolase activity"/>
    <property type="evidence" value="ECO:0007669"/>
    <property type="project" value="UniProtKB-KW"/>
</dbReference>
<accession>A0ABP7FBD2</accession>
<dbReference type="InterPro" id="IPR023198">
    <property type="entry name" value="PGP-like_dom2"/>
</dbReference>
<dbReference type="Gene3D" id="3.40.50.1000">
    <property type="entry name" value="HAD superfamily/HAD-like"/>
    <property type="match status" value="1"/>
</dbReference>
<dbReference type="InterPro" id="IPR041492">
    <property type="entry name" value="HAD_2"/>
</dbReference>
<evidence type="ECO:0000313" key="1">
    <source>
        <dbReference type="EMBL" id="GAA3735606.1"/>
    </source>
</evidence>
<reference evidence="2" key="1">
    <citation type="journal article" date="2019" name="Int. J. Syst. Evol. Microbiol.">
        <title>The Global Catalogue of Microorganisms (GCM) 10K type strain sequencing project: providing services to taxonomists for standard genome sequencing and annotation.</title>
        <authorList>
            <consortium name="The Broad Institute Genomics Platform"/>
            <consortium name="The Broad Institute Genome Sequencing Center for Infectious Disease"/>
            <person name="Wu L."/>
            <person name="Ma J."/>
        </authorList>
    </citation>
    <scope>NUCLEOTIDE SEQUENCE [LARGE SCALE GENOMIC DNA]</scope>
    <source>
        <strain evidence="2">JCM 17137</strain>
    </source>
</reference>
<dbReference type="InterPro" id="IPR036412">
    <property type="entry name" value="HAD-like_sf"/>
</dbReference>
<dbReference type="SFLD" id="SFLDS00003">
    <property type="entry name" value="Haloacid_Dehalogenase"/>
    <property type="match status" value="1"/>
</dbReference>
<name>A0ABP7FBD2_9ACTN</name>
<sequence length="229" mass="25266">MHAVADIATHRHDATHIVWDWNGTLLDDNHANIAAVNRICAEFGRDPVDLEYWRSVFRRPLLSCYEELLGRCFIDGEWQRLNNAYERCYDTLLPSCELAEGATEALRAWPEAGRSQSLLSMASHDGLVPLVDERGLTHHFTRIDGRRFDATHDSKAEHLAAHLQAQEIDPATAVLIGDIDDDAHAAHAVGAHAILVTTGMMARWRLEATGYPVADTVTEAVARLGAGVG</sequence>
<protein>
    <submittedName>
        <fullName evidence="1">HAD-IA family hydrolase</fullName>
    </submittedName>
</protein>
<dbReference type="Gene3D" id="1.10.150.240">
    <property type="entry name" value="Putative phosphatase, domain 2"/>
    <property type="match status" value="1"/>
</dbReference>
<keyword evidence="2" id="KW-1185">Reference proteome</keyword>
<dbReference type="SUPFAM" id="SSF56784">
    <property type="entry name" value="HAD-like"/>
    <property type="match status" value="1"/>
</dbReference>